<keyword evidence="1" id="KW-1133">Transmembrane helix</keyword>
<name>A0ABQ3YGW2_9ACTN</name>
<accession>A0ABQ3YGW2</accession>
<organism evidence="2 3">
    <name type="scientific">Paractinoplanes deccanensis</name>
    <dbReference type="NCBI Taxonomy" id="113561"/>
    <lineage>
        <taxon>Bacteria</taxon>
        <taxon>Bacillati</taxon>
        <taxon>Actinomycetota</taxon>
        <taxon>Actinomycetes</taxon>
        <taxon>Micromonosporales</taxon>
        <taxon>Micromonosporaceae</taxon>
        <taxon>Paractinoplanes</taxon>
    </lineage>
</organism>
<gene>
    <name evidence="2" type="ORF">Ade02nite_78800</name>
</gene>
<reference evidence="2 3" key="1">
    <citation type="submission" date="2021-01" db="EMBL/GenBank/DDBJ databases">
        <title>Whole genome shotgun sequence of Actinoplanes deccanensis NBRC 13994.</title>
        <authorList>
            <person name="Komaki H."/>
            <person name="Tamura T."/>
        </authorList>
    </citation>
    <scope>NUCLEOTIDE SEQUENCE [LARGE SCALE GENOMIC DNA]</scope>
    <source>
        <strain evidence="2 3">NBRC 13994</strain>
    </source>
</reference>
<feature type="transmembrane region" description="Helical" evidence="1">
    <location>
        <begin position="80"/>
        <end position="99"/>
    </location>
</feature>
<feature type="transmembrane region" description="Helical" evidence="1">
    <location>
        <begin position="55"/>
        <end position="74"/>
    </location>
</feature>
<proteinExistence type="predicted"/>
<keyword evidence="1" id="KW-0812">Transmembrane</keyword>
<feature type="transmembrane region" description="Helical" evidence="1">
    <location>
        <begin position="24"/>
        <end position="43"/>
    </location>
</feature>
<evidence type="ECO:0000313" key="3">
    <source>
        <dbReference type="Proteomes" id="UP000609879"/>
    </source>
</evidence>
<comment type="caution">
    <text evidence="2">The sequence shown here is derived from an EMBL/GenBank/DDBJ whole genome shotgun (WGS) entry which is preliminary data.</text>
</comment>
<sequence length="109" mass="11714">MLAPLVGAALFDHADDPWAPVIPFVLVVLATSALTAELTAQAQRPGRGWTRSDKAIPMTLLLVAALLALSASFADTPDNQRTVAVCFAVLYVVLAGYFCHVRRKALRHT</sequence>
<evidence type="ECO:0008006" key="4">
    <source>
        <dbReference type="Google" id="ProtNLM"/>
    </source>
</evidence>
<dbReference type="Proteomes" id="UP000609879">
    <property type="component" value="Unassembled WGS sequence"/>
</dbReference>
<keyword evidence="1" id="KW-0472">Membrane</keyword>
<keyword evidence="3" id="KW-1185">Reference proteome</keyword>
<dbReference type="EMBL" id="BOMI01000165">
    <property type="protein sequence ID" value="GID79239.1"/>
    <property type="molecule type" value="Genomic_DNA"/>
</dbReference>
<protein>
    <recommendedName>
        <fullName evidence="4">Amino acid permease</fullName>
    </recommendedName>
</protein>
<evidence type="ECO:0000313" key="2">
    <source>
        <dbReference type="EMBL" id="GID79239.1"/>
    </source>
</evidence>
<evidence type="ECO:0000256" key="1">
    <source>
        <dbReference type="SAM" id="Phobius"/>
    </source>
</evidence>